<dbReference type="Pfam" id="PF07992">
    <property type="entry name" value="Pyr_redox_2"/>
    <property type="match status" value="1"/>
</dbReference>
<dbReference type="PROSITE" id="PS51257">
    <property type="entry name" value="PROKAR_LIPOPROTEIN"/>
    <property type="match status" value="1"/>
</dbReference>
<dbReference type="GO" id="GO:0050660">
    <property type="term" value="F:flavin adenine dinucleotide binding"/>
    <property type="evidence" value="ECO:0007669"/>
    <property type="project" value="InterPro"/>
</dbReference>
<dbReference type="SUPFAM" id="SSF51905">
    <property type="entry name" value="FAD/NAD(P)-binding domain"/>
    <property type="match status" value="2"/>
</dbReference>
<dbReference type="InterPro" id="IPR016156">
    <property type="entry name" value="FAD/NAD-linked_Rdtase_dimer_sf"/>
</dbReference>
<gene>
    <name evidence="7" type="ORF">GO485_14555</name>
    <name evidence="8" type="ORF">IP92_05628</name>
</gene>
<evidence type="ECO:0000256" key="2">
    <source>
        <dbReference type="ARBA" id="ARBA00022827"/>
    </source>
</evidence>
<proteinExistence type="predicted"/>
<dbReference type="Gene3D" id="3.90.760.10">
    <property type="entry name" value="Flavocytochrome c sulphide dehydrogenase, flavin-binding domain"/>
    <property type="match status" value="1"/>
</dbReference>
<organism evidence="8 9">
    <name type="scientific">Pseudoduganella flava</name>
    <dbReference type="NCBI Taxonomy" id="871742"/>
    <lineage>
        <taxon>Bacteria</taxon>
        <taxon>Pseudomonadati</taxon>
        <taxon>Pseudomonadota</taxon>
        <taxon>Betaproteobacteria</taxon>
        <taxon>Burkholderiales</taxon>
        <taxon>Oxalobacteraceae</taxon>
        <taxon>Telluria group</taxon>
        <taxon>Pseudoduganella</taxon>
    </lineage>
</organism>
<dbReference type="RefSeq" id="WP_145881646.1">
    <property type="nucleotide sequence ID" value="NZ_CP046904.1"/>
</dbReference>
<feature type="domain" description="Flavocytochrome c sulphide dehydrogenase flavin-binding" evidence="5">
    <location>
        <begin position="352"/>
        <end position="417"/>
    </location>
</feature>
<keyword evidence="1" id="KW-0285">Flavoprotein</keyword>
<evidence type="ECO:0000313" key="7">
    <source>
        <dbReference type="EMBL" id="QGZ40147.1"/>
    </source>
</evidence>
<name>A0A562PCE5_9BURK</name>
<dbReference type="InterPro" id="IPR037092">
    <property type="entry name" value="FlavoCytC_S_DH_flav-bd_sf"/>
</dbReference>
<evidence type="ECO:0000256" key="3">
    <source>
        <dbReference type="SAM" id="SignalP"/>
    </source>
</evidence>
<keyword evidence="2" id="KW-0274">FAD</keyword>
<evidence type="ECO:0000259" key="5">
    <source>
        <dbReference type="Pfam" id="PF09242"/>
    </source>
</evidence>
<dbReference type="Gene3D" id="3.50.50.60">
    <property type="entry name" value="FAD/NAD(P)-binding domain"/>
    <property type="match status" value="2"/>
</dbReference>
<evidence type="ECO:0000313" key="8">
    <source>
        <dbReference type="EMBL" id="TWI42097.1"/>
    </source>
</evidence>
<feature type="signal peptide" evidence="3">
    <location>
        <begin position="1"/>
        <end position="22"/>
    </location>
</feature>
<dbReference type="InterPro" id="IPR049386">
    <property type="entry name" value="FCSD_central"/>
</dbReference>
<feature type="domain" description="Sulfide dehydrogenase [flavocytochrome c] flavoprotein chain central" evidence="6">
    <location>
        <begin position="159"/>
        <end position="273"/>
    </location>
</feature>
<feature type="chain" id="PRO_5044617641" evidence="3">
    <location>
        <begin position="23"/>
        <end position="418"/>
    </location>
</feature>
<feature type="domain" description="FAD/NAD(P)-binding" evidence="4">
    <location>
        <begin position="29"/>
        <end position="146"/>
    </location>
</feature>
<dbReference type="OrthoDB" id="9802771at2"/>
<evidence type="ECO:0000256" key="1">
    <source>
        <dbReference type="ARBA" id="ARBA00022630"/>
    </source>
</evidence>
<dbReference type="SUPFAM" id="SSF55424">
    <property type="entry name" value="FAD/NAD-linked reductases, dimerisation (C-terminal) domain"/>
    <property type="match status" value="1"/>
</dbReference>
<evidence type="ECO:0000259" key="6">
    <source>
        <dbReference type="Pfam" id="PF21706"/>
    </source>
</evidence>
<dbReference type="GO" id="GO:0016491">
    <property type="term" value="F:oxidoreductase activity"/>
    <property type="evidence" value="ECO:0007669"/>
    <property type="project" value="InterPro"/>
</dbReference>
<dbReference type="PANTHER" id="PTHR43755:SF1">
    <property type="entry name" value="FAD-DEPENDENT PYRIDINE NUCLEOTIDE-DISULPHIDE OXIDOREDUCTASE"/>
    <property type="match status" value="1"/>
</dbReference>
<reference evidence="7 10" key="3">
    <citation type="submission" date="2019-12" db="EMBL/GenBank/DDBJ databases">
        <title>Draft Genome Sequences of Six Type Strains of the Genus Massilia.</title>
        <authorList>
            <person name="Miess H."/>
            <person name="Frediansyah A."/>
            <person name="Goeker M."/>
            <person name="Gross H."/>
        </authorList>
    </citation>
    <scope>NUCLEOTIDE SEQUENCE [LARGE SCALE GENOMIC DNA]</scope>
    <source>
        <strain evidence="7 10">DSM 26639</strain>
    </source>
</reference>
<reference evidence="8 9" key="1">
    <citation type="journal article" date="2015" name="Stand. Genomic Sci.">
        <title>Genomic Encyclopedia of Bacterial and Archaeal Type Strains, Phase III: the genomes of soil and plant-associated and newly described type strains.</title>
        <authorList>
            <person name="Whitman W.B."/>
            <person name="Woyke T."/>
            <person name="Klenk H.P."/>
            <person name="Zhou Y."/>
            <person name="Lilburn T.G."/>
            <person name="Beck B.J."/>
            <person name="De Vos P."/>
            <person name="Vandamme P."/>
            <person name="Eisen J.A."/>
            <person name="Garrity G."/>
            <person name="Hugenholtz P."/>
            <person name="Kyrpides N.C."/>
        </authorList>
    </citation>
    <scope>NUCLEOTIDE SEQUENCE [LARGE SCALE GENOMIC DNA]</scope>
    <source>
        <strain evidence="8 9">CGMCC 1.10685</strain>
    </source>
</reference>
<evidence type="ECO:0000259" key="4">
    <source>
        <dbReference type="Pfam" id="PF07992"/>
    </source>
</evidence>
<dbReference type="Proteomes" id="UP000315112">
    <property type="component" value="Unassembled WGS sequence"/>
</dbReference>
<evidence type="ECO:0000313" key="9">
    <source>
        <dbReference type="Proteomes" id="UP000315112"/>
    </source>
</evidence>
<dbReference type="InterPro" id="IPR015323">
    <property type="entry name" value="FlavoCytC_S_DH_flav-bd"/>
</dbReference>
<dbReference type="EMBL" id="VLKW01000016">
    <property type="protein sequence ID" value="TWI42097.1"/>
    <property type="molecule type" value="Genomic_DNA"/>
</dbReference>
<keyword evidence="10" id="KW-1185">Reference proteome</keyword>
<dbReference type="AlphaFoldDB" id="A0A562PCE5"/>
<dbReference type="InterPro" id="IPR036188">
    <property type="entry name" value="FAD/NAD-bd_sf"/>
</dbReference>
<reference evidence="8" key="2">
    <citation type="submission" date="2019-07" db="EMBL/GenBank/DDBJ databases">
        <authorList>
            <person name="Whitman W."/>
            <person name="Huntemann M."/>
            <person name="Clum A."/>
            <person name="Pillay M."/>
            <person name="Palaniappan K."/>
            <person name="Varghese N."/>
            <person name="Mikhailova N."/>
            <person name="Stamatis D."/>
            <person name="Reddy T."/>
            <person name="Daum C."/>
            <person name="Shapiro N."/>
            <person name="Ivanova N."/>
            <person name="Kyrpides N."/>
            <person name="Woyke T."/>
        </authorList>
    </citation>
    <scope>NUCLEOTIDE SEQUENCE</scope>
    <source>
        <strain evidence="8">CGMCC 1.10685</strain>
    </source>
</reference>
<dbReference type="Pfam" id="PF21706">
    <property type="entry name" value="FCSD_central"/>
    <property type="match status" value="1"/>
</dbReference>
<accession>A0A562PCE5</accession>
<dbReference type="InterPro" id="IPR023753">
    <property type="entry name" value="FAD/NAD-binding_dom"/>
</dbReference>
<dbReference type="EMBL" id="CP046904">
    <property type="protein sequence ID" value="QGZ40147.1"/>
    <property type="molecule type" value="Genomic_DNA"/>
</dbReference>
<sequence length="418" mass="44127">MKRRAFLGAAGAAAVLSGCATVAPRAKPHVVVIGGGYGGAAAARYVRIWSGGDIDVTLVEPNPTFISCPLSNLVLGGSRQIADLTRGYDGLTGRHGVQLVRDSATGIDVAKRTVVLSSGSMLVYDRLILAPGIEFLFNELPGMPANGEILHAWKAGAQTVALRAQLEAMPDGGVYALAVPPAPYRCPPGPYERACQVAHYFSRHKPRSKVLLLDANEDVVSKGPLFKRIWKERYGGIIEYRPGFRTVDIDAPTRTAISELGEKVTADVLNVIPPHRAGAIAAKTGLANANARWCEVDFVTFESTQAANVHVIGDAIQTAPLMPKSAHMANQHAKVCAAAVVDLLSGRAPFAAPVLTNTCYSYVSDQDVIHVASVHAYDAAKKTLLVVPGSGGLSKDASALEGTYAQSWAANIWADTLG</sequence>
<dbReference type="Proteomes" id="UP000437862">
    <property type="component" value="Chromosome"/>
</dbReference>
<evidence type="ECO:0000313" key="10">
    <source>
        <dbReference type="Proteomes" id="UP000437862"/>
    </source>
</evidence>
<protein>
    <submittedName>
        <fullName evidence="7 8">Flavocytochrome C</fullName>
    </submittedName>
</protein>
<dbReference type="InterPro" id="IPR052541">
    <property type="entry name" value="SQRD"/>
</dbReference>
<keyword evidence="3" id="KW-0732">Signal</keyword>
<dbReference type="Pfam" id="PF09242">
    <property type="entry name" value="FCSD-flav_bind"/>
    <property type="match status" value="1"/>
</dbReference>
<dbReference type="PANTHER" id="PTHR43755">
    <property type="match status" value="1"/>
</dbReference>